<gene>
    <name evidence="8" type="ORF">FY536_06695</name>
</gene>
<dbReference type="InterPro" id="IPR004167">
    <property type="entry name" value="PSBD"/>
</dbReference>
<dbReference type="InterPro" id="IPR001078">
    <property type="entry name" value="2-oxoacid_DH_actylTfrase"/>
</dbReference>
<dbReference type="Gene3D" id="4.10.320.10">
    <property type="entry name" value="E3-binding domain"/>
    <property type="match status" value="1"/>
</dbReference>
<dbReference type="AlphaFoldDB" id="A0A7H1MNB7"/>
<dbReference type="Gene3D" id="3.30.559.10">
    <property type="entry name" value="Chloramphenicol acetyltransferase-like domain"/>
    <property type="match status" value="1"/>
</dbReference>
<evidence type="ECO:0000256" key="2">
    <source>
        <dbReference type="ARBA" id="ARBA00007317"/>
    </source>
</evidence>
<organism evidence="8 9">
    <name type="scientific">Weissella koreensis</name>
    <dbReference type="NCBI Taxonomy" id="165096"/>
    <lineage>
        <taxon>Bacteria</taxon>
        <taxon>Bacillati</taxon>
        <taxon>Bacillota</taxon>
        <taxon>Bacilli</taxon>
        <taxon>Lactobacillales</taxon>
        <taxon>Lactobacillaceae</taxon>
        <taxon>Weissella</taxon>
    </lineage>
</organism>
<dbReference type="Pfam" id="PF02817">
    <property type="entry name" value="E3_binding"/>
    <property type="match status" value="1"/>
</dbReference>
<dbReference type="SUPFAM" id="SSF52777">
    <property type="entry name" value="CoA-dependent acyltransferases"/>
    <property type="match status" value="1"/>
</dbReference>
<evidence type="ECO:0000313" key="8">
    <source>
        <dbReference type="EMBL" id="QNT64953.1"/>
    </source>
</evidence>
<dbReference type="CDD" id="cd06849">
    <property type="entry name" value="lipoyl_domain"/>
    <property type="match status" value="1"/>
</dbReference>
<sequence>MTEIFKMPDIGEGMAEGDITNWLVEVGDQVAVDDSVAEVQNDKLMQEILSPYAGKVTKLFVDPNTTVSVGDPLIEFDGDGTGGSSDVKPKQEQVPKQDEATTVNVTEATPTSNQVEVKSPVMASNGQILAMPSVRHYAAEHQIDLNQVLATGRHGHITLQDVQNFFGSTVSQNKTSSTETTNIPVSNPIAEVEAKPTPIVHAPETKEGRQPMTGVRKAIAKAMAHQNETIPTVTNFDSIEVSKLVQHRKTFKDQMKEQGIHLTYLAYAVKAMAAVGKKFPELNSSLDMNTKEIVYHNTVNMGIAVNAPAGLYVPVIAHAESKSIQAIAQEISELAEAVRNNSIKPAQMQGGTMTISNLGSARGTWFTPIINGQEVMILGLGSILKEPIVDAEGELSIGQNMKLSLSYDHRLIDGMLAQNAMNYLKQLLADPAFMLMEV</sequence>
<dbReference type="RefSeq" id="WP_006845304.1">
    <property type="nucleotide sequence ID" value="NZ_CP026847.1"/>
</dbReference>
<proteinExistence type="inferred from homology"/>
<accession>A0A7H1MNB7</accession>
<evidence type="ECO:0000256" key="7">
    <source>
        <dbReference type="SAM" id="MobiDB-lite"/>
    </source>
</evidence>
<dbReference type="InterPro" id="IPR011053">
    <property type="entry name" value="Single_hybrid_motif"/>
</dbReference>
<dbReference type="EMBL" id="CP043431">
    <property type="protein sequence ID" value="QNT64953.1"/>
    <property type="molecule type" value="Genomic_DNA"/>
</dbReference>
<protein>
    <recommendedName>
        <fullName evidence="6">Dihydrolipoamide acetyltransferase component of pyruvate dehydrogenase complex</fullName>
        <ecNumber evidence="6">2.3.1.-</ecNumber>
    </recommendedName>
</protein>
<dbReference type="GO" id="GO:0016787">
    <property type="term" value="F:hydrolase activity"/>
    <property type="evidence" value="ECO:0007669"/>
    <property type="project" value="UniProtKB-KW"/>
</dbReference>
<evidence type="ECO:0000256" key="6">
    <source>
        <dbReference type="RuleBase" id="RU003423"/>
    </source>
</evidence>
<evidence type="ECO:0000256" key="3">
    <source>
        <dbReference type="ARBA" id="ARBA00022679"/>
    </source>
</evidence>
<comment type="cofactor">
    <cofactor evidence="1 6">
        <name>(R)-lipoate</name>
        <dbReference type="ChEBI" id="CHEBI:83088"/>
    </cofactor>
</comment>
<keyword evidence="4 6" id="KW-0450">Lipoyl</keyword>
<dbReference type="Proteomes" id="UP000516446">
    <property type="component" value="Chromosome"/>
</dbReference>
<evidence type="ECO:0000256" key="4">
    <source>
        <dbReference type="ARBA" id="ARBA00022823"/>
    </source>
</evidence>
<feature type="compositionally biased region" description="Basic and acidic residues" evidence="7">
    <location>
        <begin position="87"/>
        <end position="98"/>
    </location>
</feature>
<keyword evidence="9" id="KW-1185">Reference proteome</keyword>
<dbReference type="PROSITE" id="PS51826">
    <property type="entry name" value="PSBD"/>
    <property type="match status" value="1"/>
</dbReference>
<dbReference type="SUPFAM" id="SSF51230">
    <property type="entry name" value="Single hybrid motif"/>
    <property type="match status" value="1"/>
</dbReference>
<dbReference type="FunFam" id="3.30.559.10:FF:000007">
    <property type="entry name" value="Dihydrolipoamide acetyltransferase component of pyruvate dehydrogenase complex"/>
    <property type="match status" value="1"/>
</dbReference>
<dbReference type="SUPFAM" id="SSF47005">
    <property type="entry name" value="Peripheral subunit-binding domain of 2-oxo acid dehydrogenase complex"/>
    <property type="match status" value="1"/>
</dbReference>
<reference evidence="8 9" key="1">
    <citation type="submission" date="2019-08" db="EMBL/GenBank/DDBJ databases">
        <authorList>
            <person name="Chang H.C."/>
            <person name="Mun S.Y."/>
        </authorList>
    </citation>
    <scope>NUCLEOTIDE SEQUENCE [LARGE SCALE GENOMIC DNA]</scope>
    <source>
        <strain evidence="8 9">SK</strain>
    </source>
</reference>
<dbReference type="GO" id="GO:0005737">
    <property type="term" value="C:cytoplasm"/>
    <property type="evidence" value="ECO:0007669"/>
    <property type="project" value="TreeGrafter"/>
</dbReference>
<keyword evidence="5 6" id="KW-0012">Acyltransferase</keyword>
<feature type="region of interest" description="Disordered" evidence="7">
    <location>
        <begin position="75"/>
        <end position="98"/>
    </location>
</feature>
<dbReference type="GO" id="GO:0016407">
    <property type="term" value="F:acetyltransferase activity"/>
    <property type="evidence" value="ECO:0007669"/>
    <property type="project" value="TreeGrafter"/>
</dbReference>
<dbReference type="Pfam" id="PF00198">
    <property type="entry name" value="2-oxoacid_dh"/>
    <property type="match status" value="1"/>
</dbReference>
<keyword evidence="3 6" id="KW-0808">Transferase</keyword>
<dbReference type="InterPro" id="IPR023213">
    <property type="entry name" value="CAT-like_dom_sf"/>
</dbReference>
<dbReference type="InterPro" id="IPR000089">
    <property type="entry name" value="Biotin_lipoyl"/>
</dbReference>
<dbReference type="GO" id="GO:0031405">
    <property type="term" value="F:lipoic acid binding"/>
    <property type="evidence" value="ECO:0007669"/>
    <property type="project" value="TreeGrafter"/>
</dbReference>
<dbReference type="InterPro" id="IPR036625">
    <property type="entry name" value="E3-bd_dom_sf"/>
</dbReference>
<evidence type="ECO:0000256" key="5">
    <source>
        <dbReference type="ARBA" id="ARBA00023315"/>
    </source>
</evidence>
<dbReference type="PROSITE" id="PS50968">
    <property type="entry name" value="BIOTINYL_LIPOYL"/>
    <property type="match status" value="1"/>
</dbReference>
<dbReference type="InterPro" id="IPR050743">
    <property type="entry name" value="2-oxoacid_DH_E2_comp"/>
</dbReference>
<comment type="similarity">
    <text evidence="2 6">Belongs to the 2-oxoacid dehydrogenase family.</text>
</comment>
<dbReference type="EC" id="2.3.1.-" evidence="6"/>
<dbReference type="Pfam" id="PF00364">
    <property type="entry name" value="Biotin_lipoyl"/>
    <property type="match status" value="1"/>
</dbReference>
<name>A0A7H1MNB7_9LACO</name>
<dbReference type="PANTHER" id="PTHR43178">
    <property type="entry name" value="DIHYDROLIPOAMIDE ACETYLTRANSFERASE COMPONENT OF PYRUVATE DEHYDROGENASE COMPLEX"/>
    <property type="match status" value="1"/>
</dbReference>
<dbReference type="Gene3D" id="2.40.50.100">
    <property type="match status" value="1"/>
</dbReference>
<evidence type="ECO:0000313" key="9">
    <source>
        <dbReference type="Proteomes" id="UP000516446"/>
    </source>
</evidence>
<dbReference type="PANTHER" id="PTHR43178:SF5">
    <property type="entry name" value="LIPOAMIDE ACYLTRANSFERASE COMPONENT OF BRANCHED-CHAIN ALPHA-KETO ACID DEHYDROGENASE COMPLEX, MITOCHONDRIAL"/>
    <property type="match status" value="1"/>
</dbReference>
<keyword evidence="8" id="KW-0378">Hydrolase</keyword>
<evidence type="ECO:0000256" key="1">
    <source>
        <dbReference type="ARBA" id="ARBA00001938"/>
    </source>
</evidence>